<comment type="caution">
    <text evidence="2">The sequence shown here is derived from an EMBL/GenBank/DDBJ whole genome shotgun (WGS) entry which is preliminary data.</text>
</comment>
<dbReference type="SMART" id="SM00450">
    <property type="entry name" value="RHOD"/>
    <property type="match status" value="1"/>
</dbReference>
<feature type="domain" description="Rhodanese" evidence="1">
    <location>
        <begin position="26"/>
        <end position="123"/>
    </location>
</feature>
<protein>
    <submittedName>
        <fullName evidence="2">Rhodanese domain-containing protein</fullName>
    </submittedName>
</protein>
<evidence type="ECO:0000313" key="2">
    <source>
        <dbReference type="EMBL" id="GFH11383.1"/>
    </source>
</evidence>
<dbReference type="Pfam" id="PF00581">
    <property type="entry name" value="Rhodanese"/>
    <property type="match status" value="1"/>
</dbReference>
<dbReference type="InterPro" id="IPR036873">
    <property type="entry name" value="Rhodanese-like_dom_sf"/>
</dbReference>
<dbReference type="PANTHER" id="PTHR10828">
    <property type="entry name" value="M-PHASE INDUCER PHOSPHATASE DUAL SPECIFICITY PHOSPHATASE CDC25"/>
    <property type="match status" value="1"/>
</dbReference>
<dbReference type="PROSITE" id="PS50206">
    <property type="entry name" value="RHODANESE_3"/>
    <property type="match status" value="1"/>
</dbReference>
<proteinExistence type="predicted"/>
<dbReference type="GO" id="GO:0005737">
    <property type="term" value="C:cytoplasm"/>
    <property type="evidence" value="ECO:0007669"/>
    <property type="project" value="TreeGrafter"/>
</dbReference>
<gene>
    <name evidence="2" type="ORF">HaLaN_06871</name>
</gene>
<dbReference type="SUPFAM" id="SSF52821">
    <property type="entry name" value="Rhodanese/Cell cycle control phosphatase"/>
    <property type="match status" value="1"/>
</dbReference>
<dbReference type="GO" id="GO:0005634">
    <property type="term" value="C:nucleus"/>
    <property type="evidence" value="ECO:0007669"/>
    <property type="project" value="TreeGrafter"/>
</dbReference>
<dbReference type="PANTHER" id="PTHR10828:SF38">
    <property type="entry name" value="ARSENICAL-RESISTANCE PROTEIN 2-RELATED"/>
    <property type="match status" value="1"/>
</dbReference>
<evidence type="ECO:0000259" key="1">
    <source>
        <dbReference type="PROSITE" id="PS50206"/>
    </source>
</evidence>
<evidence type="ECO:0000313" key="3">
    <source>
        <dbReference type="Proteomes" id="UP000485058"/>
    </source>
</evidence>
<sequence length="132" mass="13926">MTSLGYITADELIARLEAQGDSEGAGTASTLVLDVRDDDRAGGHIKGSVHLPSSTLDDSQLDKVITQHLAAQQPPAVVVHCMLSQQRGLRAAQRLASRLAELKLDTPVLVLEGGYKKFSAAASSAPHLIDEA</sequence>
<reference evidence="2 3" key="1">
    <citation type="submission" date="2020-02" db="EMBL/GenBank/DDBJ databases">
        <title>Draft genome sequence of Haematococcus lacustris strain NIES-144.</title>
        <authorList>
            <person name="Morimoto D."/>
            <person name="Nakagawa S."/>
            <person name="Yoshida T."/>
            <person name="Sawayama S."/>
        </authorList>
    </citation>
    <scope>NUCLEOTIDE SEQUENCE [LARGE SCALE GENOMIC DNA]</scope>
    <source>
        <strain evidence="2 3">NIES-144</strain>
    </source>
</reference>
<keyword evidence="3" id="KW-1185">Reference proteome</keyword>
<dbReference type="AlphaFoldDB" id="A0A699YMQ4"/>
<dbReference type="Proteomes" id="UP000485058">
    <property type="component" value="Unassembled WGS sequence"/>
</dbReference>
<organism evidence="2 3">
    <name type="scientific">Haematococcus lacustris</name>
    <name type="common">Green alga</name>
    <name type="synonym">Haematococcus pluvialis</name>
    <dbReference type="NCBI Taxonomy" id="44745"/>
    <lineage>
        <taxon>Eukaryota</taxon>
        <taxon>Viridiplantae</taxon>
        <taxon>Chlorophyta</taxon>
        <taxon>core chlorophytes</taxon>
        <taxon>Chlorophyceae</taxon>
        <taxon>CS clade</taxon>
        <taxon>Chlamydomonadales</taxon>
        <taxon>Haematococcaceae</taxon>
        <taxon>Haematococcus</taxon>
    </lineage>
</organism>
<name>A0A699YMQ4_HAELA</name>
<dbReference type="GO" id="GO:0004725">
    <property type="term" value="F:protein tyrosine phosphatase activity"/>
    <property type="evidence" value="ECO:0007669"/>
    <property type="project" value="TreeGrafter"/>
</dbReference>
<dbReference type="Gene3D" id="3.40.250.10">
    <property type="entry name" value="Rhodanese-like domain"/>
    <property type="match status" value="1"/>
</dbReference>
<accession>A0A699YMQ4</accession>
<dbReference type="InterPro" id="IPR001763">
    <property type="entry name" value="Rhodanese-like_dom"/>
</dbReference>
<dbReference type="EMBL" id="BLLF01000397">
    <property type="protein sequence ID" value="GFH11383.1"/>
    <property type="molecule type" value="Genomic_DNA"/>
</dbReference>